<dbReference type="Proteomes" id="UP000007947">
    <property type="component" value="Chromosome"/>
</dbReference>
<proteinExistence type="predicted"/>
<dbReference type="eggNOG" id="ENOG5033PXD">
    <property type="taxonomic scope" value="Bacteria"/>
</dbReference>
<reference evidence="4 5" key="1">
    <citation type="submission" date="2011-05" db="EMBL/GenBank/DDBJ databases">
        <title>Whole genome sequence of Microlunatus phosphovorus NM-1.</title>
        <authorList>
            <person name="Hosoyama A."/>
            <person name="Sasaki K."/>
            <person name="Harada T."/>
            <person name="Igarashi R."/>
            <person name="Kawakoshi A."/>
            <person name="Sasagawa M."/>
            <person name="Fukada J."/>
            <person name="Nakamura S."/>
            <person name="Katano Y."/>
            <person name="Hanada S."/>
            <person name="Kamagata Y."/>
            <person name="Nakamura N."/>
            <person name="Yamazaki S."/>
            <person name="Fujita N."/>
        </authorList>
    </citation>
    <scope>NUCLEOTIDE SEQUENCE [LARGE SCALE GENOMIC DNA]</scope>
    <source>
        <strain evidence="5">ATCC 700054 / DSM 10555 / JCM 9379 / NBRC 101784 / NCIMB 13414 / VKM Ac-1990 / NM-1</strain>
    </source>
</reference>
<feature type="region of interest" description="Disordered" evidence="1">
    <location>
        <begin position="24"/>
        <end position="78"/>
    </location>
</feature>
<organism evidence="4 5">
    <name type="scientific">Microlunatus phosphovorus (strain ATCC 700054 / DSM 10555 / JCM 9379 / NBRC 101784 / NCIMB 13414 / VKM Ac-1990 / NM-1)</name>
    <dbReference type="NCBI Taxonomy" id="1032480"/>
    <lineage>
        <taxon>Bacteria</taxon>
        <taxon>Bacillati</taxon>
        <taxon>Actinomycetota</taxon>
        <taxon>Actinomycetes</taxon>
        <taxon>Propionibacteriales</taxon>
        <taxon>Propionibacteriaceae</taxon>
        <taxon>Microlunatus</taxon>
    </lineage>
</organism>
<evidence type="ECO:0000256" key="1">
    <source>
        <dbReference type="SAM" id="MobiDB-lite"/>
    </source>
</evidence>
<protein>
    <recommendedName>
        <fullName evidence="3">Beta-lactamase class A catalytic domain-containing protein</fullName>
    </recommendedName>
</protein>
<keyword evidence="2" id="KW-0732">Signal</keyword>
<gene>
    <name evidence="4" type="ordered locus">MLP_27520</name>
</gene>
<feature type="signal peptide" evidence="2">
    <location>
        <begin position="1"/>
        <end position="19"/>
    </location>
</feature>
<feature type="domain" description="Beta-lactamase class A catalytic" evidence="3">
    <location>
        <begin position="143"/>
        <end position="231"/>
    </location>
</feature>
<dbReference type="InterPro" id="IPR045155">
    <property type="entry name" value="Beta-lactam_cat"/>
</dbReference>
<sequence length="310" mass="32192">MLRRPVLVLAAVLVGVAGCGQPSEVGAPAPAASQLTPGPQASSGPTSSPRVAPSTSPTPAAPTSAGPESAVPSPSCSAHVPKRLSLEGKHGRAFAFAPLDHPGQVTVEGEVSGSQAWSTSKVLVVAAFLATTADGDPDAVSGTNRRLIAAALERSDGDAVAALRRQIPGSPGRAMTAVLRSIGDRRTVAPDSLEGTMAWTPREQVRFMAALQQGKVVSKRASAYLLKTMRPIKQHRWGLGTVGARSFKGGWLRQGRITRQMGLLDGYAVAISSDQGPVIRQTDGDSAHVAAMDDLAAVLADRLAYERRCK</sequence>
<dbReference type="EMBL" id="AP012204">
    <property type="protein sequence ID" value="BAK35766.1"/>
    <property type="molecule type" value="Genomic_DNA"/>
</dbReference>
<evidence type="ECO:0000313" key="5">
    <source>
        <dbReference type="Proteomes" id="UP000007947"/>
    </source>
</evidence>
<keyword evidence="5" id="KW-1185">Reference proteome</keyword>
<dbReference type="HOGENOM" id="CLU_896626_0_0_11"/>
<dbReference type="GO" id="GO:0008800">
    <property type="term" value="F:beta-lactamase activity"/>
    <property type="evidence" value="ECO:0007669"/>
    <property type="project" value="InterPro"/>
</dbReference>
<feature type="compositionally biased region" description="Polar residues" evidence="1">
    <location>
        <begin position="33"/>
        <end position="44"/>
    </location>
</feature>
<feature type="chain" id="PRO_5038463027" description="Beta-lactamase class A catalytic domain-containing protein" evidence="2">
    <location>
        <begin position="20"/>
        <end position="310"/>
    </location>
</feature>
<dbReference type="InterPro" id="IPR012338">
    <property type="entry name" value="Beta-lactam/transpept-like"/>
</dbReference>
<dbReference type="KEGG" id="mph:MLP_27520"/>
<evidence type="ECO:0000256" key="2">
    <source>
        <dbReference type="SAM" id="SignalP"/>
    </source>
</evidence>
<dbReference type="SUPFAM" id="SSF56601">
    <property type="entry name" value="beta-lactamase/transpeptidase-like"/>
    <property type="match status" value="1"/>
</dbReference>
<dbReference type="GO" id="GO:0030655">
    <property type="term" value="P:beta-lactam antibiotic catabolic process"/>
    <property type="evidence" value="ECO:0007669"/>
    <property type="project" value="InterPro"/>
</dbReference>
<dbReference type="STRING" id="1032480.MLP_27520"/>
<feature type="compositionally biased region" description="Low complexity" evidence="1">
    <location>
        <begin position="45"/>
        <end position="70"/>
    </location>
</feature>
<dbReference type="AlphaFoldDB" id="F5XI97"/>
<name>F5XI97_MICPN</name>
<evidence type="ECO:0000259" key="3">
    <source>
        <dbReference type="Pfam" id="PF13354"/>
    </source>
</evidence>
<dbReference type="PROSITE" id="PS51257">
    <property type="entry name" value="PROKAR_LIPOPROTEIN"/>
    <property type="match status" value="1"/>
</dbReference>
<evidence type="ECO:0000313" key="4">
    <source>
        <dbReference type="EMBL" id="BAK35766.1"/>
    </source>
</evidence>
<accession>F5XI97</accession>
<dbReference type="Pfam" id="PF13354">
    <property type="entry name" value="Beta-lactamase2"/>
    <property type="match status" value="1"/>
</dbReference>
<dbReference type="Gene3D" id="3.40.710.10">
    <property type="entry name" value="DD-peptidase/beta-lactamase superfamily"/>
    <property type="match status" value="1"/>
</dbReference>